<proteinExistence type="predicted"/>
<dbReference type="RefSeq" id="WP_163053786.1">
    <property type="nucleotide sequence ID" value="NZ_JAAGLI010000179.1"/>
</dbReference>
<accession>A0A6L9QAJ6</accession>
<sequence length="276" mass="30029">MMPFPNRDDVAMEQILRACGNDHDFPGQNRLEVTETETDAAGQTVNVNRTACRKCGMVRITRWQAPEPGTGGSFCALTVYKRPEPGDVPGITERALHVTEQELADFVAAHGFPGGVPAGFAPDRRTTAAEEHLDLAVRVRAGQFVLLDRTRSLGDILPVPAYAESAGLIDAVPGAALFWPLVRDGDLPLAVTISPTPPEPVRTYDRIVELSCRFQTGHAVLRELAGRELPLPPLPAGHGDYRLRFHTKPSGCLLQLWNQPRTKPKELLCPPPGDPG</sequence>
<dbReference type="EMBL" id="JAAGLI010000179">
    <property type="protein sequence ID" value="NEA22225.1"/>
    <property type="molecule type" value="Genomic_DNA"/>
</dbReference>
<dbReference type="AlphaFoldDB" id="A0A6L9QAJ6"/>
<dbReference type="Proteomes" id="UP000475532">
    <property type="component" value="Unassembled WGS sequence"/>
</dbReference>
<protein>
    <submittedName>
        <fullName evidence="1">Uncharacterized protein</fullName>
    </submittedName>
</protein>
<organism evidence="1 2">
    <name type="scientific">Actinomadura bangladeshensis</name>
    <dbReference type="NCBI Taxonomy" id="453573"/>
    <lineage>
        <taxon>Bacteria</taxon>
        <taxon>Bacillati</taxon>
        <taxon>Actinomycetota</taxon>
        <taxon>Actinomycetes</taxon>
        <taxon>Streptosporangiales</taxon>
        <taxon>Thermomonosporaceae</taxon>
        <taxon>Actinomadura</taxon>
    </lineage>
</organism>
<reference evidence="1 2" key="1">
    <citation type="submission" date="2020-01" db="EMBL/GenBank/DDBJ databases">
        <title>Insect and environment-associated Actinomycetes.</title>
        <authorList>
            <person name="Currrie C."/>
            <person name="Chevrette M."/>
            <person name="Carlson C."/>
            <person name="Stubbendieck R."/>
            <person name="Wendt-Pienkowski E."/>
        </authorList>
    </citation>
    <scope>NUCLEOTIDE SEQUENCE [LARGE SCALE GENOMIC DNA]</scope>
    <source>
        <strain evidence="1 2">SID10258</strain>
    </source>
</reference>
<name>A0A6L9QAJ6_9ACTN</name>
<evidence type="ECO:0000313" key="1">
    <source>
        <dbReference type="EMBL" id="NEA22225.1"/>
    </source>
</evidence>
<gene>
    <name evidence="1" type="ORF">G3I70_06955</name>
</gene>
<comment type="caution">
    <text evidence="1">The sequence shown here is derived from an EMBL/GenBank/DDBJ whole genome shotgun (WGS) entry which is preliminary data.</text>
</comment>
<evidence type="ECO:0000313" key="2">
    <source>
        <dbReference type="Proteomes" id="UP000475532"/>
    </source>
</evidence>